<evidence type="ECO:0008006" key="4">
    <source>
        <dbReference type="Google" id="ProtNLM"/>
    </source>
</evidence>
<gene>
    <name evidence="2" type="ORF">M419DRAFT_132729</name>
</gene>
<reference evidence="3" key="1">
    <citation type="journal article" date="2013" name="Ind. Biotechnol.">
        <title>Comparative genomics analysis of Trichoderma reesei strains.</title>
        <authorList>
            <person name="Koike H."/>
            <person name="Aerts A."/>
            <person name="LaButti K."/>
            <person name="Grigoriev I.V."/>
            <person name="Baker S.E."/>
        </authorList>
    </citation>
    <scope>NUCLEOTIDE SEQUENCE [LARGE SCALE GENOMIC DNA]</scope>
    <source>
        <strain evidence="3">ATCC 56765 / BCRC 32924 / NRRL 11460 / Rut C-30</strain>
    </source>
</reference>
<dbReference type="KEGG" id="trr:M419DRAFT_132729"/>
<organism evidence="2 3">
    <name type="scientific">Hypocrea jecorina (strain ATCC 56765 / BCRC 32924 / NRRL 11460 / Rut C-30)</name>
    <name type="common">Trichoderma reesei</name>
    <dbReference type="NCBI Taxonomy" id="1344414"/>
    <lineage>
        <taxon>Eukaryota</taxon>
        <taxon>Fungi</taxon>
        <taxon>Dikarya</taxon>
        <taxon>Ascomycota</taxon>
        <taxon>Pezizomycotina</taxon>
        <taxon>Sordariomycetes</taxon>
        <taxon>Hypocreomycetidae</taxon>
        <taxon>Hypocreales</taxon>
        <taxon>Hypocreaceae</taxon>
        <taxon>Trichoderma</taxon>
    </lineage>
</organism>
<proteinExistence type="predicted"/>
<evidence type="ECO:0000313" key="2">
    <source>
        <dbReference type="EMBL" id="ETR99395.1"/>
    </source>
</evidence>
<dbReference type="OrthoDB" id="5620at2759"/>
<accession>A0A024S4L8</accession>
<dbReference type="EMBL" id="KI911157">
    <property type="protein sequence ID" value="ETR99395.1"/>
    <property type="molecule type" value="Genomic_DNA"/>
</dbReference>
<dbReference type="HOGENOM" id="CLU_731703_0_0_1"/>
<evidence type="ECO:0000313" key="3">
    <source>
        <dbReference type="Proteomes" id="UP000024376"/>
    </source>
</evidence>
<protein>
    <recommendedName>
        <fullName evidence="4">Transcription factor domain-containing protein</fullName>
    </recommendedName>
</protein>
<evidence type="ECO:0000256" key="1">
    <source>
        <dbReference type="SAM" id="MobiDB-lite"/>
    </source>
</evidence>
<name>A0A024S4L8_HYPJR</name>
<dbReference type="Proteomes" id="UP000024376">
    <property type="component" value="Unassembled WGS sequence"/>
</dbReference>
<feature type="region of interest" description="Disordered" evidence="1">
    <location>
        <begin position="155"/>
        <end position="212"/>
    </location>
</feature>
<sequence length="378" mass="42174">MHQYKLQVVVRQRWKTDQKEEKRPSNEIRGNCGVLLTRDPLLERLSLAFAFGLSYIAKVSVKLLPVSLQPAKTEKSHLLQVSISKPAVAHIPFEKNHPSAPPTATTTTCSMKQNNTIRTATSGRKGQQSNVQFLNLTNPNDATSSDALAVIRSHVAKNTHGRKQQSRRARLEIRQYCPIQSSKTSDRPPQGALQPEAKEPGRARGVRQRQNREGARMIELNTWIPNPQTSVTSTRKNPFQTSARIISDSEDALVDHYITFVVDHGYTECIHSEAEQALLQKVRSQFVPWSLTERGLLAGLFMAACRSLLTLHPENDSYRVSLLKYKSECFEILRGALSTPDRCISDYTIALALVLATEEASISNSIAFGQRMQLTGGC</sequence>
<feature type="compositionally biased region" description="Basic residues" evidence="1">
    <location>
        <begin position="155"/>
        <end position="168"/>
    </location>
</feature>
<dbReference type="AlphaFoldDB" id="A0A024S4L8"/>
<dbReference type="PANTHER" id="PTHR37540">
    <property type="entry name" value="TRANSCRIPTION FACTOR (ACR-2), PUTATIVE-RELATED-RELATED"/>
    <property type="match status" value="1"/>
</dbReference>